<dbReference type="SUPFAM" id="SSF48403">
    <property type="entry name" value="Ankyrin repeat"/>
    <property type="match status" value="1"/>
</dbReference>
<protein>
    <recommendedName>
        <fullName evidence="3">Ankyrin repeat domain containing protein</fullName>
    </recommendedName>
</protein>
<comment type="caution">
    <text evidence="1">The sequence shown here is derived from an EMBL/GenBank/DDBJ whole genome shotgun (WGS) entry which is preliminary data.</text>
</comment>
<dbReference type="Gene3D" id="1.25.40.20">
    <property type="entry name" value="Ankyrin repeat-containing domain"/>
    <property type="match status" value="1"/>
</dbReference>
<evidence type="ECO:0008006" key="3">
    <source>
        <dbReference type="Google" id="ProtNLM"/>
    </source>
</evidence>
<evidence type="ECO:0000313" key="1">
    <source>
        <dbReference type="EMBL" id="KAL2916506.1"/>
    </source>
</evidence>
<sequence>MDDTPPPPAYDAVVALATTARNADSDTRPDPALSVAPPAAPAAAAPAWLGRSHWDRLPRELRAAIIDAAGPLTKLTTGTLRASGLFGSRQVALLWRDALACDWTGDIRTLPRVDLYNSCFHDIRSRRMFEQVRSAGLAADYMLRRVAIRRGWADLLDFDEPDALAEEAARQGALWLLAELVDVRRVVRPSSSQAAAAAYHGRLDVVQWLHERMQDEPWYDNVMADAATSGSLALVVWLHERRGISPSDSALGQAVSCGHLHIVRWLLEHGANRCDSHSVRLAAQRGHLDVLMYVHEHLPIEIIRSAASTINHASSLPVVRWMFLSGIIQVLDLIRFGLLSRGSDACADFLKTEFGIVVTQEMFEAAMRQQIDSVAEWIFKQPGIAISESAVEAALAGRCTKTLDAFIHHDPSCLGVIVEKVNERCDIRFVWWLDKQHPGNLTQHTLERAVAGNSPEIVEYLLKNVTGVAWDIVRARHIAETSGNAAMCAVLDCLTGESDMLDLPPMYPESE</sequence>
<evidence type="ECO:0000313" key="2">
    <source>
        <dbReference type="Proteomes" id="UP001527925"/>
    </source>
</evidence>
<name>A0ABR4NAG7_9FUNG</name>
<reference evidence="1 2" key="1">
    <citation type="submission" date="2023-09" db="EMBL/GenBank/DDBJ databases">
        <title>Pangenome analysis of Batrachochytrium dendrobatidis and related Chytrids.</title>
        <authorList>
            <person name="Yacoub M.N."/>
            <person name="Stajich J.E."/>
            <person name="James T.Y."/>
        </authorList>
    </citation>
    <scope>NUCLEOTIDE SEQUENCE [LARGE SCALE GENOMIC DNA]</scope>
    <source>
        <strain evidence="1 2">JEL0888</strain>
    </source>
</reference>
<dbReference type="InterPro" id="IPR052050">
    <property type="entry name" value="SecEffector_AnkRepeat"/>
</dbReference>
<dbReference type="EMBL" id="JADGIZ020000016">
    <property type="protein sequence ID" value="KAL2916506.1"/>
    <property type="molecule type" value="Genomic_DNA"/>
</dbReference>
<dbReference type="InterPro" id="IPR036770">
    <property type="entry name" value="Ankyrin_rpt-contain_sf"/>
</dbReference>
<dbReference type="PANTHER" id="PTHR46586:SF3">
    <property type="entry name" value="ANKYRIN REPEAT-CONTAINING PROTEIN"/>
    <property type="match status" value="1"/>
</dbReference>
<dbReference type="Proteomes" id="UP001527925">
    <property type="component" value="Unassembled WGS sequence"/>
</dbReference>
<dbReference type="InterPro" id="IPR002110">
    <property type="entry name" value="Ankyrin_rpt"/>
</dbReference>
<organism evidence="1 2">
    <name type="scientific">Polyrhizophydium stewartii</name>
    <dbReference type="NCBI Taxonomy" id="2732419"/>
    <lineage>
        <taxon>Eukaryota</taxon>
        <taxon>Fungi</taxon>
        <taxon>Fungi incertae sedis</taxon>
        <taxon>Chytridiomycota</taxon>
        <taxon>Chytridiomycota incertae sedis</taxon>
        <taxon>Chytridiomycetes</taxon>
        <taxon>Rhizophydiales</taxon>
        <taxon>Rhizophydiales incertae sedis</taxon>
        <taxon>Polyrhizophydium</taxon>
    </lineage>
</organism>
<dbReference type="Pfam" id="PF12796">
    <property type="entry name" value="Ank_2"/>
    <property type="match status" value="1"/>
</dbReference>
<gene>
    <name evidence="1" type="ORF">HK105_203939</name>
</gene>
<keyword evidence="2" id="KW-1185">Reference proteome</keyword>
<proteinExistence type="predicted"/>
<accession>A0ABR4NAG7</accession>
<dbReference type="PANTHER" id="PTHR46586">
    <property type="entry name" value="ANKYRIN REPEAT-CONTAINING PROTEIN"/>
    <property type="match status" value="1"/>
</dbReference>